<proteinExistence type="predicted"/>
<dbReference type="InterPro" id="IPR011991">
    <property type="entry name" value="ArsR-like_HTH"/>
</dbReference>
<name>A0ABT3TD35_9GAMM</name>
<dbReference type="CDD" id="cd00090">
    <property type="entry name" value="HTH_ARSR"/>
    <property type="match status" value="1"/>
</dbReference>
<dbReference type="Proteomes" id="UP001143362">
    <property type="component" value="Unassembled WGS sequence"/>
</dbReference>
<keyword evidence="2" id="KW-0238">DNA-binding</keyword>
<dbReference type="SUPFAM" id="SSF46785">
    <property type="entry name" value="Winged helix' DNA-binding domain"/>
    <property type="match status" value="1"/>
</dbReference>
<feature type="domain" description="HTH arsR-type" evidence="4">
    <location>
        <begin position="7"/>
        <end position="99"/>
    </location>
</feature>
<dbReference type="PANTHER" id="PTHR33154">
    <property type="entry name" value="TRANSCRIPTIONAL REGULATOR, ARSR FAMILY"/>
    <property type="match status" value="1"/>
</dbReference>
<evidence type="ECO:0000313" key="6">
    <source>
        <dbReference type="Proteomes" id="UP001143362"/>
    </source>
</evidence>
<evidence type="ECO:0000256" key="3">
    <source>
        <dbReference type="ARBA" id="ARBA00023163"/>
    </source>
</evidence>
<keyword evidence="1" id="KW-0805">Transcription regulation</keyword>
<sequence>MQIEPEKMAERSKEAEQFLKLLGNSKRLMILCVLLEEEMSVGDLNARVPLSQSALSQHLSVLREAGLVATRRESQSIFYRLADARVERVLHVLYDIFCD</sequence>
<dbReference type="PROSITE" id="PS50987">
    <property type="entry name" value="HTH_ARSR_2"/>
    <property type="match status" value="1"/>
</dbReference>
<evidence type="ECO:0000313" key="5">
    <source>
        <dbReference type="EMBL" id="MCX2979696.1"/>
    </source>
</evidence>
<evidence type="ECO:0000259" key="4">
    <source>
        <dbReference type="PROSITE" id="PS50987"/>
    </source>
</evidence>
<dbReference type="InterPro" id="IPR001845">
    <property type="entry name" value="HTH_ArsR_DNA-bd_dom"/>
</dbReference>
<dbReference type="PANTHER" id="PTHR33154:SF28">
    <property type="entry name" value="HTH-TYPE TRANSCRIPTIONAL REGULATOR YGAV-RELATED"/>
    <property type="match status" value="1"/>
</dbReference>
<dbReference type="InterPro" id="IPR051081">
    <property type="entry name" value="HTH_MetalResp_TranReg"/>
</dbReference>
<keyword evidence="6" id="KW-1185">Reference proteome</keyword>
<dbReference type="RefSeq" id="WP_279243695.1">
    <property type="nucleotide sequence ID" value="NZ_SHNN01000001.1"/>
</dbReference>
<dbReference type="Pfam" id="PF01022">
    <property type="entry name" value="HTH_5"/>
    <property type="match status" value="1"/>
</dbReference>
<dbReference type="PRINTS" id="PR00778">
    <property type="entry name" value="HTHARSR"/>
</dbReference>
<organism evidence="5 6">
    <name type="scientific">Candidatus Litorirhabdus singularis</name>
    <dbReference type="NCBI Taxonomy" id="2518993"/>
    <lineage>
        <taxon>Bacteria</taxon>
        <taxon>Pseudomonadati</taxon>
        <taxon>Pseudomonadota</taxon>
        <taxon>Gammaproteobacteria</taxon>
        <taxon>Cellvibrionales</taxon>
        <taxon>Halieaceae</taxon>
        <taxon>Candidatus Litorirhabdus</taxon>
    </lineage>
</organism>
<evidence type="ECO:0000256" key="2">
    <source>
        <dbReference type="ARBA" id="ARBA00023125"/>
    </source>
</evidence>
<dbReference type="InterPro" id="IPR036390">
    <property type="entry name" value="WH_DNA-bd_sf"/>
</dbReference>
<protein>
    <submittedName>
        <fullName evidence="5">ArsR family transcriptional regulator</fullName>
    </submittedName>
</protein>
<evidence type="ECO:0000256" key="1">
    <source>
        <dbReference type="ARBA" id="ARBA00023015"/>
    </source>
</evidence>
<dbReference type="EMBL" id="SHNN01000001">
    <property type="protein sequence ID" value="MCX2979696.1"/>
    <property type="molecule type" value="Genomic_DNA"/>
</dbReference>
<accession>A0ABT3TD35</accession>
<gene>
    <name evidence="5" type="ORF">EYC98_02335</name>
</gene>
<dbReference type="NCBIfam" id="NF033788">
    <property type="entry name" value="HTH_metalloreg"/>
    <property type="match status" value="1"/>
</dbReference>
<keyword evidence="3" id="KW-0804">Transcription</keyword>
<dbReference type="SMART" id="SM00418">
    <property type="entry name" value="HTH_ARSR"/>
    <property type="match status" value="1"/>
</dbReference>
<reference evidence="5" key="1">
    <citation type="submission" date="2019-02" db="EMBL/GenBank/DDBJ databases">
        <authorList>
            <person name="Li S.-H."/>
        </authorList>
    </citation>
    <scope>NUCLEOTIDE SEQUENCE</scope>
    <source>
        <strain evidence="5">IMCC14734</strain>
    </source>
</reference>
<dbReference type="Gene3D" id="1.10.10.10">
    <property type="entry name" value="Winged helix-like DNA-binding domain superfamily/Winged helix DNA-binding domain"/>
    <property type="match status" value="1"/>
</dbReference>
<dbReference type="InterPro" id="IPR036388">
    <property type="entry name" value="WH-like_DNA-bd_sf"/>
</dbReference>
<comment type="caution">
    <text evidence="5">The sequence shown here is derived from an EMBL/GenBank/DDBJ whole genome shotgun (WGS) entry which is preliminary data.</text>
</comment>